<proteinExistence type="predicted"/>
<accession>A0ABT9Q9N3</accession>
<protein>
    <submittedName>
        <fullName evidence="1">Uncharacterized protein</fullName>
    </submittedName>
</protein>
<comment type="caution">
    <text evidence="1">The sequence shown here is derived from an EMBL/GenBank/DDBJ whole genome shotgun (WGS) entry which is preliminary data.</text>
</comment>
<keyword evidence="2" id="KW-1185">Reference proteome</keyword>
<evidence type="ECO:0000313" key="1">
    <source>
        <dbReference type="EMBL" id="MDP9842794.1"/>
    </source>
</evidence>
<dbReference type="EMBL" id="JAUSQU010000001">
    <property type="protein sequence ID" value="MDP9842794.1"/>
    <property type="molecule type" value="Genomic_DNA"/>
</dbReference>
<sequence>MTGEDRIECHEATGKPLSCDDSGRIPMDRQRGEAGACGGPVARTCRSTPSIGPGRARWSMIFDRFPQLETHNVRCLRHGADGR</sequence>
<organism evidence="1 2">
    <name type="scientific">Streptosporangium lutulentum</name>
    <dbReference type="NCBI Taxonomy" id="1461250"/>
    <lineage>
        <taxon>Bacteria</taxon>
        <taxon>Bacillati</taxon>
        <taxon>Actinomycetota</taxon>
        <taxon>Actinomycetes</taxon>
        <taxon>Streptosporangiales</taxon>
        <taxon>Streptosporangiaceae</taxon>
        <taxon>Streptosporangium</taxon>
    </lineage>
</organism>
<gene>
    <name evidence="1" type="ORF">J2853_002005</name>
</gene>
<dbReference type="Proteomes" id="UP001225356">
    <property type="component" value="Unassembled WGS sequence"/>
</dbReference>
<name>A0ABT9Q9N3_9ACTN</name>
<evidence type="ECO:0000313" key="2">
    <source>
        <dbReference type="Proteomes" id="UP001225356"/>
    </source>
</evidence>
<reference evidence="1 2" key="1">
    <citation type="submission" date="2023-07" db="EMBL/GenBank/DDBJ databases">
        <title>Sequencing the genomes of 1000 actinobacteria strains.</title>
        <authorList>
            <person name="Klenk H.-P."/>
        </authorList>
    </citation>
    <scope>NUCLEOTIDE SEQUENCE [LARGE SCALE GENOMIC DNA]</scope>
    <source>
        <strain evidence="1 2">DSM 46740</strain>
    </source>
</reference>